<dbReference type="RefSeq" id="WP_130534718.1">
    <property type="nucleotide sequence ID" value="NZ_SHMG01000006.1"/>
</dbReference>
<dbReference type="Gene3D" id="1.25.40.20">
    <property type="entry name" value="Ankyrin repeat-containing domain"/>
    <property type="match status" value="1"/>
</dbReference>
<dbReference type="Pfam" id="PF12796">
    <property type="entry name" value="Ank_2"/>
    <property type="match status" value="1"/>
</dbReference>
<evidence type="ECO:0000313" key="5">
    <source>
        <dbReference type="Proteomes" id="UP000294164"/>
    </source>
</evidence>
<comment type="caution">
    <text evidence="4">The sequence shown here is derived from an EMBL/GenBank/DDBJ whole genome shotgun (WGS) entry which is preliminary data.</text>
</comment>
<proteinExistence type="predicted"/>
<dbReference type="SUPFAM" id="SSF48403">
    <property type="entry name" value="Ankyrin repeat"/>
    <property type="match status" value="1"/>
</dbReference>
<dbReference type="GO" id="GO:0004842">
    <property type="term" value="F:ubiquitin-protein transferase activity"/>
    <property type="evidence" value="ECO:0007669"/>
    <property type="project" value="TreeGrafter"/>
</dbReference>
<dbReference type="PANTHER" id="PTHR24171:SF8">
    <property type="entry name" value="BRCA1-ASSOCIATED RING DOMAIN PROTEIN 1"/>
    <property type="match status" value="1"/>
</dbReference>
<gene>
    <name evidence="4" type="ORF">EA655_11490</name>
</gene>
<dbReference type="SMART" id="SM00248">
    <property type="entry name" value="ANK"/>
    <property type="match status" value="3"/>
</dbReference>
<feature type="repeat" description="ANK" evidence="3">
    <location>
        <begin position="58"/>
        <end position="90"/>
    </location>
</feature>
<sequence length="173" mass="18572">MQLINKDDVAWFITSHHITEAEEPNGIAQIHKAAMYGNLEVLNALILKGEDINRPDASQKTPLHYAALRGQLGATQALLEQGADPNAVDAYKSTPLHMAGASRSNTGAVVAALITGGADPELVNMHGGRAIETAVYNQNQSAIQALLEAADHAQRKRLLAVVDTAHNSRKRRI</sequence>
<accession>A0A4Q8M2I7</accession>
<dbReference type="Proteomes" id="UP000294164">
    <property type="component" value="Unassembled WGS sequence"/>
</dbReference>
<evidence type="ECO:0000256" key="2">
    <source>
        <dbReference type="ARBA" id="ARBA00023043"/>
    </source>
</evidence>
<dbReference type="PROSITE" id="PS50088">
    <property type="entry name" value="ANK_REPEAT"/>
    <property type="match status" value="3"/>
</dbReference>
<dbReference type="PANTHER" id="PTHR24171">
    <property type="entry name" value="ANKYRIN REPEAT DOMAIN-CONTAINING PROTEIN 39-RELATED"/>
    <property type="match status" value="1"/>
</dbReference>
<keyword evidence="2 3" id="KW-0040">ANK repeat</keyword>
<feature type="repeat" description="ANK" evidence="3">
    <location>
        <begin position="25"/>
        <end position="57"/>
    </location>
</feature>
<dbReference type="InterPro" id="IPR036770">
    <property type="entry name" value="Ankyrin_rpt-contain_sf"/>
</dbReference>
<reference evidence="4 5" key="1">
    <citation type="submission" date="2019-02" db="EMBL/GenBank/DDBJ databases">
        <title>WGS of Pseudoxanthomonas species novum from clinical isolates.</title>
        <authorList>
            <person name="Bernier A.-M."/>
            <person name="Bernard K."/>
            <person name="Vachon A."/>
        </authorList>
    </citation>
    <scope>NUCLEOTIDE SEQUENCE [LARGE SCALE GENOMIC DNA]</scope>
    <source>
        <strain evidence="4 5">NML130969</strain>
    </source>
</reference>
<feature type="repeat" description="ANK" evidence="3">
    <location>
        <begin position="91"/>
        <end position="125"/>
    </location>
</feature>
<evidence type="ECO:0000256" key="3">
    <source>
        <dbReference type="PROSITE-ProRule" id="PRU00023"/>
    </source>
</evidence>
<name>A0A4Q8M2I7_9GAMM</name>
<evidence type="ECO:0000256" key="1">
    <source>
        <dbReference type="ARBA" id="ARBA00022737"/>
    </source>
</evidence>
<dbReference type="EMBL" id="SHMG01000006">
    <property type="protein sequence ID" value="TAA41558.1"/>
    <property type="molecule type" value="Genomic_DNA"/>
</dbReference>
<dbReference type="OrthoDB" id="6087427at2"/>
<protein>
    <submittedName>
        <fullName evidence="4">Ankyrin repeat domain-containing protein</fullName>
    </submittedName>
</protein>
<evidence type="ECO:0000313" key="4">
    <source>
        <dbReference type="EMBL" id="TAA41558.1"/>
    </source>
</evidence>
<dbReference type="InterPro" id="IPR002110">
    <property type="entry name" value="Ankyrin_rpt"/>
</dbReference>
<dbReference type="AlphaFoldDB" id="A0A4Q8M2I7"/>
<dbReference type="PROSITE" id="PS50297">
    <property type="entry name" value="ANK_REP_REGION"/>
    <property type="match status" value="2"/>
</dbReference>
<keyword evidence="1" id="KW-0677">Repeat</keyword>
<organism evidence="4 5">
    <name type="scientific">Pseudoxanthomonas winnipegensis</name>
    <dbReference type="NCBI Taxonomy" id="2480810"/>
    <lineage>
        <taxon>Bacteria</taxon>
        <taxon>Pseudomonadati</taxon>
        <taxon>Pseudomonadota</taxon>
        <taxon>Gammaproteobacteria</taxon>
        <taxon>Lysobacterales</taxon>
        <taxon>Lysobacteraceae</taxon>
        <taxon>Pseudoxanthomonas</taxon>
    </lineage>
</organism>
<dbReference type="GO" id="GO:0085020">
    <property type="term" value="P:protein K6-linked ubiquitination"/>
    <property type="evidence" value="ECO:0007669"/>
    <property type="project" value="TreeGrafter"/>
</dbReference>